<reference evidence="7 8" key="1">
    <citation type="submission" date="2020-08" db="EMBL/GenBank/DDBJ databases">
        <title>Cohnella phylogeny.</title>
        <authorList>
            <person name="Dunlap C."/>
        </authorList>
    </citation>
    <scope>NUCLEOTIDE SEQUENCE [LARGE SCALE GENOMIC DNA]</scope>
    <source>
        <strain evidence="7 8">CBP 2801</strain>
    </source>
</reference>
<evidence type="ECO:0000259" key="6">
    <source>
        <dbReference type="Pfam" id="PF12010"/>
    </source>
</evidence>
<dbReference type="InterPro" id="IPR006059">
    <property type="entry name" value="SBP"/>
</dbReference>
<evidence type="ECO:0000256" key="5">
    <source>
        <dbReference type="SAM" id="SignalP"/>
    </source>
</evidence>
<keyword evidence="8" id="KW-1185">Reference proteome</keyword>
<dbReference type="GO" id="GO:0042956">
    <property type="term" value="P:maltodextrin transmembrane transport"/>
    <property type="evidence" value="ECO:0007669"/>
    <property type="project" value="TreeGrafter"/>
</dbReference>
<dbReference type="Proteomes" id="UP000564644">
    <property type="component" value="Unassembled WGS sequence"/>
</dbReference>
<dbReference type="RefSeq" id="WP_185127140.1">
    <property type="nucleotide sequence ID" value="NZ_JACJVO010000001.1"/>
</dbReference>
<dbReference type="AlphaFoldDB" id="A0A7X0SGJ2"/>
<proteinExistence type="inferred from homology"/>
<keyword evidence="2" id="KW-0813">Transport</keyword>
<dbReference type="GO" id="GO:1901982">
    <property type="term" value="F:maltose binding"/>
    <property type="evidence" value="ECO:0007669"/>
    <property type="project" value="TreeGrafter"/>
</dbReference>
<keyword evidence="3 5" id="KW-0732">Signal</keyword>
<dbReference type="EMBL" id="JACJVO010000001">
    <property type="protein sequence ID" value="MBB6729476.1"/>
    <property type="molecule type" value="Genomic_DNA"/>
</dbReference>
<evidence type="ECO:0000313" key="7">
    <source>
        <dbReference type="EMBL" id="MBB6729476.1"/>
    </source>
</evidence>
<name>A0A7X0SGJ2_9BACL</name>
<dbReference type="GO" id="GO:0015768">
    <property type="term" value="P:maltose transport"/>
    <property type="evidence" value="ECO:0007669"/>
    <property type="project" value="TreeGrafter"/>
</dbReference>
<dbReference type="Pfam" id="PF01547">
    <property type="entry name" value="SBP_bac_1"/>
    <property type="match status" value="1"/>
</dbReference>
<evidence type="ECO:0000256" key="1">
    <source>
        <dbReference type="ARBA" id="ARBA00008520"/>
    </source>
</evidence>
<feature type="chain" id="PRO_5038408037" evidence="5">
    <location>
        <begin position="24"/>
        <end position="519"/>
    </location>
</feature>
<dbReference type="Pfam" id="PF12010">
    <property type="entry name" value="DUF3502"/>
    <property type="match status" value="1"/>
</dbReference>
<comment type="caution">
    <text evidence="7">The sequence shown here is derived from an EMBL/GenBank/DDBJ whole genome shotgun (WGS) entry which is preliminary data.</text>
</comment>
<accession>A0A7X0SGJ2</accession>
<dbReference type="PROSITE" id="PS51257">
    <property type="entry name" value="PROKAR_LIPOPROTEIN"/>
    <property type="match status" value="1"/>
</dbReference>
<dbReference type="PANTHER" id="PTHR30061">
    <property type="entry name" value="MALTOSE-BINDING PERIPLASMIC PROTEIN"/>
    <property type="match status" value="1"/>
</dbReference>
<evidence type="ECO:0000256" key="3">
    <source>
        <dbReference type="ARBA" id="ARBA00022729"/>
    </source>
</evidence>
<comment type="similarity">
    <text evidence="1">Belongs to the bacterial solute-binding protein 1 family.</text>
</comment>
<protein>
    <submittedName>
        <fullName evidence="7">ABC transporter substrate-binding protein</fullName>
    </submittedName>
</protein>
<feature type="compositionally biased region" description="Low complexity" evidence="4">
    <location>
        <begin position="28"/>
        <end position="62"/>
    </location>
</feature>
<evidence type="ECO:0000256" key="4">
    <source>
        <dbReference type="SAM" id="MobiDB-lite"/>
    </source>
</evidence>
<evidence type="ECO:0000313" key="8">
    <source>
        <dbReference type="Proteomes" id="UP000564644"/>
    </source>
</evidence>
<dbReference type="GO" id="GO:0055052">
    <property type="term" value="C:ATP-binding cassette (ABC) transporter complex, substrate-binding subunit-containing"/>
    <property type="evidence" value="ECO:0007669"/>
    <property type="project" value="TreeGrafter"/>
</dbReference>
<dbReference type="Gene3D" id="3.40.190.10">
    <property type="entry name" value="Periplasmic binding protein-like II"/>
    <property type="match status" value="1"/>
</dbReference>
<dbReference type="PANTHER" id="PTHR30061:SF50">
    <property type="entry name" value="MALTOSE_MALTODEXTRIN-BINDING PERIPLASMIC PROTEIN"/>
    <property type="match status" value="1"/>
</dbReference>
<feature type="signal peptide" evidence="5">
    <location>
        <begin position="1"/>
        <end position="23"/>
    </location>
</feature>
<feature type="domain" description="DUF3502" evidence="6">
    <location>
        <begin position="448"/>
        <end position="516"/>
    </location>
</feature>
<evidence type="ECO:0000256" key="2">
    <source>
        <dbReference type="ARBA" id="ARBA00022448"/>
    </source>
</evidence>
<dbReference type="InterPro" id="IPR022627">
    <property type="entry name" value="DUF3502"/>
</dbReference>
<gene>
    <name evidence="7" type="ORF">H7C18_01015</name>
</gene>
<organism evidence="7 8">
    <name type="scientific">Cohnella zeiphila</name>
    <dbReference type="NCBI Taxonomy" id="2761120"/>
    <lineage>
        <taxon>Bacteria</taxon>
        <taxon>Bacillati</taxon>
        <taxon>Bacillota</taxon>
        <taxon>Bacilli</taxon>
        <taxon>Bacillales</taxon>
        <taxon>Paenibacillaceae</taxon>
        <taxon>Cohnella</taxon>
    </lineage>
</organism>
<dbReference type="SUPFAM" id="SSF53850">
    <property type="entry name" value="Periplasmic binding protein-like II"/>
    <property type="match status" value="1"/>
</dbReference>
<feature type="region of interest" description="Disordered" evidence="4">
    <location>
        <begin position="28"/>
        <end position="65"/>
    </location>
</feature>
<sequence>MQRKSKISATLLSVTFLSSIALAGCGDSNNNGASGSNSPSASPSSSSSASSSPTQSASASASEQKLDPVELSIYYPGTEQKDVAAVEEEMNKELKDKINATVKINAVDWGNWSQKINLMVSSGEPFDLLFTAGWDNFSGNVAKGAFLDVTSLIDQYAPETKEQMNPELLTGTAIDGKNYAVPVEKEMASEFGIVLNKDLVDKYNFDISTIKSYADLEPMLQTIKEKEPNVVPFWGGKNNISLIPFEQIGAVPGAIKQDGSTTVVDQWETPEMQQMLQLMKSWNEKGYFQNDPATQKDAGPNNKAGTIFAQWQQLTPGKDAVLSQQWGHPMVQVVLTQPYTTSGDLNGAMTAISRTSKNPERAMMLINLLHTDAQLLNTLVYGVEGKHYVKTSDNVIKLPDGVQAGQSGYAPGNNYMFGNQFLDYLWDNEDPKKWDEYKAFNASAKPSPIVGFSYNAEPVKNEEAAITNIYNSYIDGLSTGVMDPAKDLPVFIDKMKKAGLDKVIAEKQKQIDAFLAAKK</sequence>